<dbReference type="PANTHER" id="PTHR24042:SF2">
    <property type="entry name" value="PROTEIN KINASE C-BINDING PROTEIN NELL1"/>
    <property type="match status" value="1"/>
</dbReference>
<dbReference type="PROSITE" id="PS50026">
    <property type="entry name" value="EGF_3"/>
    <property type="match status" value="1"/>
</dbReference>
<evidence type="ECO:0000256" key="6">
    <source>
        <dbReference type="PROSITE-ProRule" id="PRU00076"/>
    </source>
</evidence>
<dbReference type="GO" id="GO:0005615">
    <property type="term" value="C:extracellular space"/>
    <property type="evidence" value="ECO:0007669"/>
    <property type="project" value="TreeGrafter"/>
</dbReference>
<name>A0AAD6BLN3_9TELE</name>
<dbReference type="GO" id="GO:0008201">
    <property type="term" value="F:heparin binding"/>
    <property type="evidence" value="ECO:0007669"/>
    <property type="project" value="TreeGrafter"/>
</dbReference>
<dbReference type="CDD" id="cd00054">
    <property type="entry name" value="EGF_CA"/>
    <property type="match status" value="1"/>
</dbReference>
<evidence type="ECO:0000313" key="9">
    <source>
        <dbReference type="Proteomes" id="UP001219934"/>
    </source>
</evidence>
<dbReference type="AlphaFoldDB" id="A0AAD6BLN3"/>
<keyword evidence="2" id="KW-0732">Signal</keyword>
<keyword evidence="5" id="KW-0325">Glycoprotein</keyword>
<dbReference type="GO" id="GO:0045667">
    <property type="term" value="P:regulation of osteoblast differentiation"/>
    <property type="evidence" value="ECO:0007669"/>
    <property type="project" value="TreeGrafter"/>
</dbReference>
<keyword evidence="1 6" id="KW-0245">EGF-like domain</keyword>
<dbReference type="GO" id="GO:0005737">
    <property type="term" value="C:cytoplasm"/>
    <property type="evidence" value="ECO:0007669"/>
    <property type="project" value="TreeGrafter"/>
</dbReference>
<reference evidence="8" key="1">
    <citation type="submission" date="2022-11" db="EMBL/GenBank/DDBJ databases">
        <title>Chromosome-level genome of Pogonophryne albipinna.</title>
        <authorList>
            <person name="Jo E."/>
        </authorList>
    </citation>
    <scope>NUCLEOTIDE SEQUENCE</scope>
    <source>
        <strain evidence="8">SGF0006</strain>
        <tissue evidence="8">Muscle</tissue>
    </source>
</reference>
<organism evidence="8 9">
    <name type="scientific">Pogonophryne albipinna</name>
    <dbReference type="NCBI Taxonomy" id="1090488"/>
    <lineage>
        <taxon>Eukaryota</taxon>
        <taxon>Metazoa</taxon>
        <taxon>Chordata</taxon>
        <taxon>Craniata</taxon>
        <taxon>Vertebrata</taxon>
        <taxon>Euteleostomi</taxon>
        <taxon>Actinopterygii</taxon>
        <taxon>Neopterygii</taxon>
        <taxon>Teleostei</taxon>
        <taxon>Neoteleostei</taxon>
        <taxon>Acanthomorphata</taxon>
        <taxon>Eupercaria</taxon>
        <taxon>Perciformes</taxon>
        <taxon>Notothenioidei</taxon>
        <taxon>Pogonophryne</taxon>
    </lineage>
</organism>
<dbReference type="EMBL" id="JAPTMU010000002">
    <property type="protein sequence ID" value="KAJ4947122.1"/>
    <property type="molecule type" value="Genomic_DNA"/>
</dbReference>
<dbReference type="GO" id="GO:0005080">
    <property type="term" value="F:protein kinase C binding"/>
    <property type="evidence" value="ECO:0007669"/>
    <property type="project" value="TreeGrafter"/>
</dbReference>
<dbReference type="SUPFAM" id="SSF57196">
    <property type="entry name" value="EGF/Laminin"/>
    <property type="match status" value="1"/>
</dbReference>
<evidence type="ECO:0000256" key="2">
    <source>
        <dbReference type="ARBA" id="ARBA00022729"/>
    </source>
</evidence>
<accession>A0AAD6BLN3</accession>
<dbReference type="Proteomes" id="UP001219934">
    <property type="component" value="Unassembled WGS sequence"/>
</dbReference>
<dbReference type="InterPro" id="IPR000742">
    <property type="entry name" value="EGF"/>
</dbReference>
<dbReference type="GO" id="GO:0005509">
    <property type="term" value="F:calcium ion binding"/>
    <property type="evidence" value="ECO:0007669"/>
    <property type="project" value="InterPro"/>
</dbReference>
<dbReference type="GO" id="GO:0045778">
    <property type="term" value="P:positive regulation of ossification"/>
    <property type="evidence" value="ECO:0007669"/>
    <property type="project" value="TreeGrafter"/>
</dbReference>
<comment type="caution">
    <text evidence="6">Lacks conserved residue(s) required for the propagation of feature annotation.</text>
</comment>
<feature type="domain" description="EGF-like" evidence="7">
    <location>
        <begin position="23"/>
        <end position="61"/>
    </location>
</feature>
<keyword evidence="3" id="KW-0677">Repeat</keyword>
<dbReference type="SMART" id="SM00181">
    <property type="entry name" value="EGF"/>
    <property type="match status" value="1"/>
</dbReference>
<protein>
    <recommendedName>
        <fullName evidence="7">EGF-like domain-containing protein</fullName>
    </recommendedName>
</protein>
<feature type="non-terminal residue" evidence="8">
    <location>
        <position position="1"/>
    </location>
</feature>
<proteinExistence type="predicted"/>
<comment type="caution">
    <text evidence="8">The sequence shown here is derived from an EMBL/GenBank/DDBJ whole genome shotgun (WGS) entry which is preliminary data.</text>
</comment>
<evidence type="ECO:0000256" key="3">
    <source>
        <dbReference type="ARBA" id="ARBA00022737"/>
    </source>
</evidence>
<keyword evidence="9" id="KW-1185">Reference proteome</keyword>
<dbReference type="InterPro" id="IPR051586">
    <property type="entry name" value="PKC-binding_NELL"/>
</dbReference>
<dbReference type="Gene3D" id="2.10.25.10">
    <property type="entry name" value="Laminin"/>
    <property type="match status" value="1"/>
</dbReference>
<gene>
    <name evidence="8" type="ORF">JOQ06_009163</name>
</gene>
<dbReference type="InterPro" id="IPR001881">
    <property type="entry name" value="EGF-like_Ca-bd_dom"/>
</dbReference>
<sequence>METVLDLKTLSGNSSNLCHLSFEHDDCASGQDECDENAICTNTIRGHLCTCKPGYVGNGTICR</sequence>
<dbReference type="FunFam" id="2.10.25.10:FF:000038">
    <property type="entry name" value="Fibrillin 2"/>
    <property type="match status" value="1"/>
</dbReference>
<evidence type="ECO:0000256" key="4">
    <source>
        <dbReference type="ARBA" id="ARBA00023157"/>
    </source>
</evidence>
<dbReference type="PANTHER" id="PTHR24042">
    <property type="entry name" value="NEL HOMOLOG"/>
    <property type="match status" value="1"/>
</dbReference>
<evidence type="ECO:0000256" key="1">
    <source>
        <dbReference type="ARBA" id="ARBA00022536"/>
    </source>
</evidence>
<evidence type="ECO:0000313" key="8">
    <source>
        <dbReference type="EMBL" id="KAJ4947122.1"/>
    </source>
</evidence>
<evidence type="ECO:0000259" key="7">
    <source>
        <dbReference type="PROSITE" id="PS50026"/>
    </source>
</evidence>
<dbReference type="GO" id="GO:0030855">
    <property type="term" value="P:epithelial cell differentiation"/>
    <property type="evidence" value="ECO:0007669"/>
    <property type="project" value="UniProtKB-ARBA"/>
</dbReference>
<dbReference type="InterPro" id="IPR024731">
    <property type="entry name" value="NELL2-like_EGF"/>
</dbReference>
<keyword evidence="4" id="KW-1015">Disulfide bond</keyword>
<dbReference type="SMART" id="SM00179">
    <property type="entry name" value="EGF_CA"/>
    <property type="match status" value="1"/>
</dbReference>
<evidence type="ECO:0000256" key="5">
    <source>
        <dbReference type="ARBA" id="ARBA00023180"/>
    </source>
</evidence>
<dbReference type="Pfam" id="PF12947">
    <property type="entry name" value="EGF_3"/>
    <property type="match status" value="1"/>
</dbReference>